<feature type="active site" evidence="7">
    <location>
        <position position="71"/>
    </location>
</feature>
<evidence type="ECO:0000256" key="5">
    <source>
        <dbReference type="PIRSR" id="PIRSR001220-1"/>
    </source>
</evidence>
<dbReference type="PROSITE" id="PS00917">
    <property type="entry name" value="ASN_GLN_ASE_2"/>
    <property type="match status" value="1"/>
</dbReference>
<dbReference type="PRINTS" id="PR00139">
    <property type="entry name" value="ASNGLNASE"/>
</dbReference>
<dbReference type="PANTHER" id="PTHR11707:SF28">
    <property type="entry name" value="60 KDA LYSOPHOSPHOLIPASE"/>
    <property type="match status" value="1"/>
</dbReference>
<evidence type="ECO:0000256" key="9">
    <source>
        <dbReference type="RuleBase" id="RU004456"/>
    </source>
</evidence>
<dbReference type="Gene3D" id="3.40.50.1170">
    <property type="entry name" value="L-asparaginase, N-terminal domain"/>
    <property type="match status" value="1"/>
</dbReference>
<dbReference type="InterPro" id="IPR040919">
    <property type="entry name" value="Asparaginase_C"/>
</dbReference>
<dbReference type="PIRSF" id="PIRSF001220">
    <property type="entry name" value="L-ASNase_gatD"/>
    <property type="match status" value="1"/>
</dbReference>
<feature type="domain" description="L-asparaginase N-terminal" evidence="12">
    <location>
        <begin position="62"/>
        <end position="252"/>
    </location>
</feature>
<gene>
    <name evidence="14" type="ORF">GPX89_06395</name>
</gene>
<dbReference type="PROSITE" id="PS51257">
    <property type="entry name" value="PROKAR_LIPOPROTEIN"/>
    <property type="match status" value="1"/>
</dbReference>
<evidence type="ECO:0000256" key="4">
    <source>
        <dbReference type="ARBA" id="ARBA00049366"/>
    </source>
</evidence>
<sequence>MPRKSVLRLAGLVVGAALVVTGCGGNSGDSANSASTPSATSAQAAPGKTDDAAAPAPGTQPRIAILATGGTIAGKANANSAVGYTAGEATAKDLIDAVPGIDKIAKLSAEQISNIGSQDMNDDVWVKLADRINQLFARNEVDGVVVTHGTDTIEETAFFLDHVVASDKPVVLVGSMRPSTALSADGPANLRSAVQVAASPAAAGRGTMVVLNDTIHGASDVTKTNTTSVQTFVSPNSGPIGHVDAAAVTFTAPLPKQPRLTFPVPGSTPLPRVDIIYSHAGMNADQVNDALGHGAKGLVLAGVGDGNTSKAVVDALSKAAKSGVVVVRSSRVGSGSVVRNAELNDDDLGTVSAMYLNPAKSRVLVQLLLANGITDPAKVQQDFADC</sequence>
<dbReference type="InterPro" id="IPR027474">
    <property type="entry name" value="L-asparaginase_N"/>
</dbReference>
<dbReference type="AlphaFoldDB" id="A0A7K1UR95"/>
<dbReference type="PIRSF" id="PIRSF500176">
    <property type="entry name" value="L_ASNase"/>
    <property type="match status" value="1"/>
</dbReference>
<dbReference type="RefSeq" id="WP_157355655.1">
    <property type="nucleotide sequence ID" value="NZ_WRPP01000001.1"/>
</dbReference>
<keyword evidence="3 14" id="KW-0378">Hydrolase</keyword>
<accession>A0A7K1UR95</accession>
<evidence type="ECO:0000259" key="13">
    <source>
        <dbReference type="Pfam" id="PF17763"/>
    </source>
</evidence>
<protein>
    <recommendedName>
        <fullName evidence="2">asparaginase</fullName>
        <ecNumber evidence="2">3.5.1.1</ecNumber>
    </recommendedName>
</protein>
<dbReference type="SUPFAM" id="SSF53774">
    <property type="entry name" value="Glutaminase/Asparaginase"/>
    <property type="match status" value="1"/>
</dbReference>
<evidence type="ECO:0000313" key="14">
    <source>
        <dbReference type="EMBL" id="MVU76873.1"/>
    </source>
</evidence>
<dbReference type="InterPro" id="IPR037152">
    <property type="entry name" value="L-asparaginase_N_sf"/>
</dbReference>
<comment type="caution">
    <text evidence="14">The sequence shown here is derived from an EMBL/GenBank/DDBJ whole genome shotgun (WGS) entry which is preliminary data.</text>
</comment>
<reference evidence="14 15" key="1">
    <citation type="submission" date="2019-12" db="EMBL/GenBank/DDBJ databases">
        <title>Nocardia sp. nov. ET3-3 isolated from soil.</title>
        <authorList>
            <person name="Kanchanasin P."/>
            <person name="Tanasupawat S."/>
            <person name="Yuki M."/>
            <person name="Kudo T."/>
        </authorList>
    </citation>
    <scope>NUCLEOTIDE SEQUENCE [LARGE SCALE GENOMIC DNA]</scope>
    <source>
        <strain evidence="14 15">ET3-3</strain>
    </source>
</reference>
<keyword evidence="15" id="KW-1185">Reference proteome</keyword>
<keyword evidence="11" id="KW-0732">Signal</keyword>
<dbReference type="GO" id="GO:0004067">
    <property type="term" value="F:asparaginase activity"/>
    <property type="evidence" value="ECO:0007669"/>
    <property type="project" value="UniProtKB-UniRule"/>
</dbReference>
<evidence type="ECO:0000256" key="6">
    <source>
        <dbReference type="PIRSR" id="PIRSR001220-2"/>
    </source>
</evidence>
<proteinExistence type="inferred from homology"/>
<evidence type="ECO:0000256" key="1">
    <source>
        <dbReference type="ARBA" id="ARBA00010518"/>
    </source>
</evidence>
<evidence type="ECO:0000256" key="8">
    <source>
        <dbReference type="PROSITE-ProRule" id="PRU10100"/>
    </source>
</evidence>
<dbReference type="PROSITE" id="PS51732">
    <property type="entry name" value="ASN_GLN_ASE_3"/>
    <property type="match status" value="1"/>
</dbReference>
<feature type="region of interest" description="Disordered" evidence="10">
    <location>
        <begin position="27"/>
        <end position="57"/>
    </location>
</feature>
<feature type="compositionally biased region" description="Low complexity" evidence="10">
    <location>
        <begin position="28"/>
        <end position="46"/>
    </location>
</feature>
<dbReference type="Proteomes" id="UP000466794">
    <property type="component" value="Unassembled WGS sequence"/>
</dbReference>
<feature type="active site" evidence="8">
    <location>
        <position position="150"/>
    </location>
</feature>
<feature type="binding site" evidence="6">
    <location>
        <position position="117"/>
    </location>
    <ligand>
        <name>substrate</name>
    </ligand>
</feature>
<dbReference type="InterPro" id="IPR004550">
    <property type="entry name" value="AsnASE_II"/>
</dbReference>
<dbReference type="InterPro" id="IPR027475">
    <property type="entry name" value="Asparaginase/glutaminase_AS2"/>
</dbReference>
<feature type="binding site" evidence="6">
    <location>
        <begin position="150"/>
        <end position="151"/>
    </location>
    <ligand>
        <name>substrate</name>
    </ligand>
</feature>
<dbReference type="GO" id="GO:0006528">
    <property type="term" value="P:asparagine metabolic process"/>
    <property type="evidence" value="ECO:0007669"/>
    <property type="project" value="InterPro"/>
</dbReference>
<dbReference type="PANTHER" id="PTHR11707">
    <property type="entry name" value="L-ASPARAGINASE"/>
    <property type="match status" value="1"/>
</dbReference>
<dbReference type="Pfam" id="PF17763">
    <property type="entry name" value="Asparaginase_C"/>
    <property type="match status" value="1"/>
</dbReference>
<dbReference type="Gene3D" id="3.40.50.40">
    <property type="match status" value="1"/>
</dbReference>
<evidence type="ECO:0000259" key="12">
    <source>
        <dbReference type="Pfam" id="PF00710"/>
    </source>
</evidence>
<evidence type="ECO:0000256" key="7">
    <source>
        <dbReference type="PROSITE-ProRule" id="PRU10099"/>
    </source>
</evidence>
<dbReference type="InterPro" id="IPR036152">
    <property type="entry name" value="Asp/glu_Ase-like_sf"/>
</dbReference>
<feature type="domain" description="Asparaginase/glutaminase C-terminal" evidence="13">
    <location>
        <begin position="272"/>
        <end position="381"/>
    </location>
</feature>
<dbReference type="InterPro" id="IPR006034">
    <property type="entry name" value="Asparaginase/glutaminase-like"/>
</dbReference>
<evidence type="ECO:0000256" key="2">
    <source>
        <dbReference type="ARBA" id="ARBA00012920"/>
    </source>
</evidence>
<evidence type="ECO:0000256" key="11">
    <source>
        <dbReference type="SAM" id="SignalP"/>
    </source>
</evidence>
<feature type="chain" id="PRO_5038928293" description="asparaginase" evidence="11">
    <location>
        <begin position="20"/>
        <end position="386"/>
    </location>
</feature>
<feature type="active site" description="O-isoaspartyl threonine intermediate" evidence="5">
    <location>
        <position position="71"/>
    </location>
</feature>
<dbReference type="SMART" id="SM00870">
    <property type="entry name" value="Asparaginase"/>
    <property type="match status" value="1"/>
</dbReference>
<feature type="signal peptide" evidence="11">
    <location>
        <begin position="1"/>
        <end position="19"/>
    </location>
</feature>
<dbReference type="EMBL" id="WRPP01000001">
    <property type="protein sequence ID" value="MVU76873.1"/>
    <property type="molecule type" value="Genomic_DNA"/>
</dbReference>
<dbReference type="EC" id="3.5.1.1" evidence="2"/>
<name>A0A7K1UR95_9NOCA</name>
<evidence type="ECO:0000256" key="3">
    <source>
        <dbReference type="ARBA" id="ARBA00022801"/>
    </source>
</evidence>
<dbReference type="Pfam" id="PF00710">
    <property type="entry name" value="Asparaginase"/>
    <property type="match status" value="1"/>
</dbReference>
<dbReference type="InterPro" id="IPR020827">
    <property type="entry name" value="Asparaginase/glutaminase_AS1"/>
</dbReference>
<dbReference type="NCBIfam" id="TIGR00520">
    <property type="entry name" value="asnASE_II"/>
    <property type="match status" value="1"/>
</dbReference>
<organism evidence="14 15">
    <name type="scientific">Nocardia terrae</name>
    <dbReference type="NCBI Taxonomy" id="2675851"/>
    <lineage>
        <taxon>Bacteria</taxon>
        <taxon>Bacillati</taxon>
        <taxon>Actinomycetota</taxon>
        <taxon>Actinomycetes</taxon>
        <taxon>Mycobacteriales</taxon>
        <taxon>Nocardiaceae</taxon>
        <taxon>Nocardia</taxon>
    </lineage>
</organism>
<dbReference type="InterPro" id="IPR027473">
    <property type="entry name" value="L-asparaginase_C"/>
</dbReference>
<comment type="similarity">
    <text evidence="1 9">Belongs to the asparaginase 1 family.</text>
</comment>
<dbReference type="CDD" id="cd08964">
    <property type="entry name" value="L-asparaginase_II"/>
    <property type="match status" value="1"/>
</dbReference>
<dbReference type="FunFam" id="3.40.50.1170:FF:000001">
    <property type="entry name" value="L-asparaginase 2"/>
    <property type="match status" value="1"/>
</dbReference>
<evidence type="ECO:0000313" key="15">
    <source>
        <dbReference type="Proteomes" id="UP000466794"/>
    </source>
</evidence>
<comment type="catalytic activity">
    <reaction evidence="4">
        <text>L-asparagine + H2O = L-aspartate + NH4(+)</text>
        <dbReference type="Rhea" id="RHEA:21016"/>
        <dbReference type="ChEBI" id="CHEBI:15377"/>
        <dbReference type="ChEBI" id="CHEBI:28938"/>
        <dbReference type="ChEBI" id="CHEBI:29991"/>
        <dbReference type="ChEBI" id="CHEBI:58048"/>
        <dbReference type="EC" id="3.5.1.1"/>
    </reaction>
</comment>
<dbReference type="PROSITE" id="PS00144">
    <property type="entry name" value="ASN_GLN_ASE_1"/>
    <property type="match status" value="1"/>
</dbReference>
<evidence type="ECO:0000256" key="10">
    <source>
        <dbReference type="SAM" id="MobiDB-lite"/>
    </source>
</evidence>